<keyword evidence="1" id="KW-0812">Transmembrane</keyword>
<dbReference type="RefSeq" id="WP_124216906.1">
    <property type="nucleotide sequence ID" value="NZ_CP019964.1"/>
</dbReference>
<dbReference type="AlphaFoldDB" id="A0A218NNQ2"/>
<keyword evidence="1" id="KW-1133">Transmembrane helix</keyword>
<gene>
    <name evidence="2" type="ORF">Mia14_0802</name>
</gene>
<sequence length="675" mass="74128">MKSFNYLAITLIVLLSLACLENSANAQYWFQSGVFGSRATEYNYGGSVQIETVSQVTPKIGSLGFWTGETLQNGAFIQIGYMVPNETGLYPDDCTLSGCSGNVYLTKGTPTWFYEYFPKGYSGSFLGEIGPNGAAGSNGQFNTYAFNSSGNGIWYFYFNGNKVGSVNLGTPQSGPNELTGIGEYSNAKNDTYNIIPVIFRNLSFYNGKVYLQVPKGLSYVGYGTGSDSSIPNDYGVSEVDNIIDEFEVGSGINLPSNGTTLWNLGFKLNILSQYGNLSASDMYNAYSTVNISEPEYYYVNGSEREVFVGWSGEGFGSYSGDSRTAQVTMDSNISETAEWQRQYYVTGNSSIGGVNGSGWYDANSTAELGINKTILAISGKERYTFVKWSNNSTTDPIYFKVTKPVKLTAELQKQYYVGVSSKYLGASGEGWYNDSSYANISVDSPFIGINSSSRYALSKWLINGNLLNTSSPGISILVNESYSIEPIYQKEDRANFIIKNLENENADITEIIINNETYNTSPFLDAGQSYNVEGAEYDRNSIPINKTITAADASYYLTVPLYNVRITALSYMFDSPLDATIDAKFENGTSSVYHTSRNGTVTISNVYGNYSLSLKSNLALPVHVESGSNAEEIYMVTIQAILSIVVLFAILIIAAYEAVRLKKIKRSKDHKRRRV</sequence>
<name>A0A218NNQ2_9ARCH</name>
<protein>
    <submittedName>
        <fullName evidence="2">Membrane protein</fullName>
    </submittedName>
</protein>
<keyword evidence="3" id="KW-1185">Reference proteome</keyword>
<evidence type="ECO:0000256" key="1">
    <source>
        <dbReference type="SAM" id="Phobius"/>
    </source>
</evidence>
<dbReference type="OrthoDB" id="11879at2157"/>
<evidence type="ECO:0000313" key="3">
    <source>
        <dbReference type="Proteomes" id="UP000197679"/>
    </source>
</evidence>
<feature type="transmembrane region" description="Helical" evidence="1">
    <location>
        <begin position="633"/>
        <end position="656"/>
    </location>
</feature>
<dbReference type="Proteomes" id="UP000197679">
    <property type="component" value="Chromosome"/>
</dbReference>
<dbReference type="KEGG" id="marh:Mia14_0802"/>
<keyword evidence="1" id="KW-0472">Membrane</keyword>
<evidence type="ECO:0000313" key="2">
    <source>
        <dbReference type="EMBL" id="ASI14095.1"/>
    </source>
</evidence>
<dbReference type="GeneID" id="33314351"/>
<proteinExistence type="predicted"/>
<dbReference type="PROSITE" id="PS51257">
    <property type="entry name" value="PROKAR_LIPOPROTEIN"/>
    <property type="match status" value="1"/>
</dbReference>
<accession>A0A218NNQ2</accession>
<reference evidence="2 3" key="1">
    <citation type="journal article" date="2017" name="Nat. Commun.">
        <title>'ARMAN' archaea depend on association with euryarchaeal host in culture and in situ.</title>
        <authorList>
            <person name="Golyshina O."/>
            <person name="Toshchakov S."/>
            <person name="Makarova K."/>
            <person name="Gavrilov S."/>
            <person name="Korzhenkov A."/>
            <person name="La Cono V."/>
            <person name="Arcadi E."/>
            <person name="Nechitaylo T."/>
            <person name="Ferrer M."/>
            <person name="Kublanov I."/>
            <person name="Wolf Y."/>
            <person name="Yakimov M."/>
            <person name="Golyshin P."/>
            <person name="Slesarev A."/>
            <person name="Kozyavkin S."/>
        </authorList>
    </citation>
    <scope>NUCLEOTIDE SEQUENCE [LARGE SCALE GENOMIC DNA]</scope>
    <source>
        <strain evidence="2 3">Mia14</strain>
    </source>
</reference>
<dbReference type="EMBL" id="CP019964">
    <property type="protein sequence ID" value="ASI14095.1"/>
    <property type="molecule type" value="Genomic_DNA"/>
</dbReference>
<organism evidence="2 3">
    <name type="scientific">Candidatus Mancarchaeum acidiphilum</name>
    <dbReference type="NCBI Taxonomy" id="1920749"/>
    <lineage>
        <taxon>Archaea</taxon>
        <taxon>Candidatus Micrarchaeota</taxon>
        <taxon>Candidatus Mancarchaeum</taxon>
    </lineage>
</organism>